<organism evidence="6 7">
    <name type="scientific">Pseudonocardia ailaonensis</name>
    <dbReference type="NCBI Taxonomy" id="367279"/>
    <lineage>
        <taxon>Bacteria</taxon>
        <taxon>Bacillati</taxon>
        <taxon>Actinomycetota</taxon>
        <taxon>Actinomycetes</taxon>
        <taxon>Pseudonocardiales</taxon>
        <taxon>Pseudonocardiaceae</taxon>
        <taxon>Pseudonocardia</taxon>
    </lineage>
</organism>
<dbReference type="Proteomes" id="UP001500449">
    <property type="component" value="Unassembled WGS sequence"/>
</dbReference>
<comment type="pathway">
    <text evidence="1">Cell wall biogenesis; cell wall polysaccharide biosynthesis.</text>
</comment>
<dbReference type="RefSeq" id="WP_344428495.1">
    <property type="nucleotide sequence ID" value="NZ_BAAAQK010000037.1"/>
</dbReference>
<evidence type="ECO:0000313" key="7">
    <source>
        <dbReference type="Proteomes" id="UP001500449"/>
    </source>
</evidence>
<keyword evidence="4" id="KW-0808">Transferase</keyword>
<dbReference type="EMBL" id="BAAAQK010000037">
    <property type="protein sequence ID" value="GAA1881929.1"/>
    <property type="molecule type" value="Genomic_DNA"/>
</dbReference>
<comment type="similarity">
    <text evidence="2">Belongs to the glycosyltransferase 2 family.</text>
</comment>
<dbReference type="PANTHER" id="PTHR43179:SF12">
    <property type="entry name" value="GALACTOFURANOSYLTRANSFERASE GLFT2"/>
    <property type="match status" value="1"/>
</dbReference>
<protein>
    <submittedName>
        <fullName evidence="6">Glycosyltransferase</fullName>
    </submittedName>
</protein>
<name>A0ABN2NPX9_9PSEU</name>
<sequence>MRTAVVTIVAGREEHLRRQQEALARGPAVIHVVVGMAAAGPLPLAEARNTGAAIALADGAELLVFLDVDCIPGPALLDRYADAARRTGPTLLCGPVTYLPPGGFDLEPDPHPARPDPPDGTILPETRRELFWSLSFALTAHAWRRAGGFCEEYRGYGGEDTDFALTARDRGLDMAWVGGAHAFHQHHRPTRHDPARVGEIVANARLFRHRWGRWPMADWLADLAAAGAVEFDPARNHLTVRGKRETGRTG</sequence>
<dbReference type="Pfam" id="PF02709">
    <property type="entry name" value="Glyco_transf_7C"/>
    <property type="match status" value="1"/>
</dbReference>
<dbReference type="InterPro" id="IPR027791">
    <property type="entry name" value="Galactosyl_T_C"/>
</dbReference>
<gene>
    <name evidence="6" type="ORF">GCM10009836_73960</name>
</gene>
<dbReference type="Gene3D" id="3.90.550.10">
    <property type="entry name" value="Spore Coat Polysaccharide Biosynthesis Protein SpsA, Chain A"/>
    <property type="match status" value="1"/>
</dbReference>
<dbReference type="InterPro" id="IPR029044">
    <property type="entry name" value="Nucleotide-diphossugar_trans"/>
</dbReference>
<feature type="domain" description="Galactosyltransferase C-terminal" evidence="5">
    <location>
        <begin position="132"/>
        <end position="186"/>
    </location>
</feature>
<dbReference type="PANTHER" id="PTHR43179">
    <property type="entry name" value="RHAMNOSYLTRANSFERASE WBBL"/>
    <property type="match status" value="1"/>
</dbReference>
<evidence type="ECO:0000256" key="4">
    <source>
        <dbReference type="ARBA" id="ARBA00022679"/>
    </source>
</evidence>
<keyword evidence="3" id="KW-0328">Glycosyltransferase</keyword>
<keyword evidence="7" id="KW-1185">Reference proteome</keyword>
<evidence type="ECO:0000256" key="3">
    <source>
        <dbReference type="ARBA" id="ARBA00022676"/>
    </source>
</evidence>
<dbReference type="SUPFAM" id="SSF53448">
    <property type="entry name" value="Nucleotide-diphospho-sugar transferases"/>
    <property type="match status" value="1"/>
</dbReference>
<accession>A0ABN2NPX9</accession>
<reference evidence="6 7" key="1">
    <citation type="journal article" date="2019" name="Int. J. Syst. Evol. Microbiol.">
        <title>The Global Catalogue of Microorganisms (GCM) 10K type strain sequencing project: providing services to taxonomists for standard genome sequencing and annotation.</title>
        <authorList>
            <consortium name="The Broad Institute Genomics Platform"/>
            <consortium name="The Broad Institute Genome Sequencing Center for Infectious Disease"/>
            <person name="Wu L."/>
            <person name="Ma J."/>
        </authorList>
    </citation>
    <scope>NUCLEOTIDE SEQUENCE [LARGE SCALE GENOMIC DNA]</scope>
    <source>
        <strain evidence="6 7">JCM 16009</strain>
    </source>
</reference>
<evidence type="ECO:0000259" key="5">
    <source>
        <dbReference type="Pfam" id="PF02709"/>
    </source>
</evidence>
<evidence type="ECO:0000313" key="6">
    <source>
        <dbReference type="EMBL" id="GAA1881929.1"/>
    </source>
</evidence>
<evidence type="ECO:0000256" key="1">
    <source>
        <dbReference type="ARBA" id="ARBA00004776"/>
    </source>
</evidence>
<comment type="caution">
    <text evidence="6">The sequence shown here is derived from an EMBL/GenBank/DDBJ whole genome shotgun (WGS) entry which is preliminary data.</text>
</comment>
<evidence type="ECO:0000256" key="2">
    <source>
        <dbReference type="ARBA" id="ARBA00006739"/>
    </source>
</evidence>
<proteinExistence type="inferred from homology"/>